<sequence length="564" mass="62086">MNVYVLLGLCAAVFGALYGTEISPCGSNKKVDADETRQFVLRCTEDASTAWTLYWSVTLLNRPGIQIAECSNWSQSPCPVNSSDYTVTRTQRDHSTLTVKRNHRSRIAGKVKCTVDWYQPSLGELDQVLMQLEDTCDVRVVHQASNVSNCRTEVDTSDWTVFGSCDVDKMYASDQNYGCQWIFTPGNAAKTNGLKSLSNFKENNKDYKRATCSFSGLPMPTTDGIHGYSFTINPGKGTVRGQSLEIRHPGDPTLDHCPQVITEGDDVKCACQPSASSPPALVTWSAGTDFNALLQLQNVSMALNGTSFTCTQYWGGYSRDFQKIMTYTLNVEVYLDLDNSTMTISGASAVIAEIIGGVVVIVVVVLIVVSICIWINRCDPVYARPRRRGQEEDSHVYSDVGSGQGDNEERPARGAQGIQNRTFEPETEQPAARHVTENRAPQDDQVHQYIELTESHTTVSDEDSYDLPDMPSQPPPTPPGRKCENTTCKELLASDGGGTGMQCENTIRKQKLTSDEGGAEMPCENTIRKQVTSTALNRSETTSPKRKRRDADGYEIPVQNNTAP</sequence>
<keyword evidence="2" id="KW-0472">Membrane</keyword>
<evidence type="ECO:0000256" key="1">
    <source>
        <dbReference type="SAM" id="MobiDB-lite"/>
    </source>
</evidence>
<dbReference type="AlphaFoldDB" id="A0AAN9G103"/>
<dbReference type="Proteomes" id="UP001374579">
    <property type="component" value="Unassembled WGS sequence"/>
</dbReference>
<feature type="region of interest" description="Disordered" evidence="1">
    <location>
        <begin position="511"/>
        <end position="564"/>
    </location>
</feature>
<dbReference type="PROSITE" id="PS50835">
    <property type="entry name" value="IG_LIKE"/>
    <property type="match status" value="1"/>
</dbReference>
<dbReference type="EMBL" id="JBAMIC010000024">
    <property type="protein sequence ID" value="KAK7090767.1"/>
    <property type="molecule type" value="Genomic_DNA"/>
</dbReference>
<feature type="compositionally biased region" description="Polar residues" evidence="1">
    <location>
        <begin position="528"/>
        <end position="542"/>
    </location>
</feature>
<protein>
    <recommendedName>
        <fullName evidence="4">Ig-like domain-containing protein</fullName>
    </recommendedName>
</protein>
<evidence type="ECO:0000259" key="4">
    <source>
        <dbReference type="PROSITE" id="PS50835"/>
    </source>
</evidence>
<feature type="chain" id="PRO_5042957352" description="Ig-like domain-containing protein" evidence="3">
    <location>
        <begin position="20"/>
        <end position="564"/>
    </location>
</feature>
<proteinExistence type="predicted"/>
<gene>
    <name evidence="5" type="ORF">V1264_010524</name>
</gene>
<feature type="region of interest" description="Disordered" evidence="1">
    <location>
        <begin position="456"/>
        <end position="484"/>
    </location>
</feature>
<comment type="caution">
    <text evidence="5">The sequence shown here is derived from an EMBL/GenBank/DDBJ whole genome shotgun (WGS) entry which is preliminary data.</text>
</comment>
<dbReference type="InterPro" id="IPR007110">
    <property type="entry name" value="Ig-like_dom"/>
</dbReference>
<feature type="compositionally biased region" description="Basic and acidic residues" evidence="1">
    <location>
        <begin position="434"/>
        <end position="444"/>
    </location>
</feature>
<feature type="domain" description="Ig-like" evidence="4">
    <location>
        <begin position="252"/>
        <end position="311"/>
    </location>
</feature>
<keyword evidence="2" id="KW-1133">Transmembrane helix</keyword>
<evidence type="ECO:0000256" key="3">
    <source>
        <dbReference type="SAM" id="SignalP"/>
    </source>
</evidence>
<keyword evidence="2" id="KW-0812">Transmembrane</keyword>
<name>A0AAN9G103_9CAEN</name>
<feature type="signal peptide" evidence="3">
    <location>
        <begin position="1"/>
        <end position="19"/>
    </location>
</feature>
<feature type="region of interest" description="Disordered" evidence="1">
    <location>
        <begin position="386"/>
        <end position="444"/>
    </location>
</feature>
<evidence type="ECO:0000256" key="2">
    <source>
        <dbReference type="SAM" id="Phobius"/>
    </source>
</evidence>
<evidence type="ECO:0000313" key="5">
    <source>
        <dbReference type="EMBL" id="KAK7090767.1"/>
    </source>
</evidence>
<accession>A0AAN9G103</accession>
<keyword evidence="3" id="KW-0732">Signal</keyword>
<evidence type="ECO:0000313" key="6">
    <source>
        <dbReference type="Proteomes" id="UP001374579"/>
    </source>
</evidence>
<reference evidence="5 6" key="1">
    <citation type="submission" date="2024-02" db="EMBL/GenBank/DDBJ databases">
        <title>Chromosome-scale genome assembly of the rough periwinkle Littorina saxatilis.</title>
        <authorList>
            <person name="De Jode A."/>
            <person name="Faria R."/>
            <person name="Formenti G."/>
            <person name="Sims Y."/>
            <person name="Smith T.P."/>
            <person name="Tracey A."/>
            <person name="Wood J.M.D."/>
            <person name="Zagrodzka Z.B."/>
            <person name="Johannesson K."/>
            <person name="Butlin R.K."/>
            <person name="Leder E.H."/>
        </authorList>
    </citation>
    <scope>NUCLEOTIDE SEQUENCE [LARGE SCALE GENOMIC DNA]</scope>
    <source>
        <strain evidence="5">Snail1</strain>
        <tissue evidence="5">Muscle</tissue>
    </source>
</reference>
<keyword evidence="6" id="KW-1185">Reference proteome</keyword>
<organism evidence="5 6">
    <name type="scientific">Littorina saxatilis</name>
    <dbReference type="NCBI Taxonomy" id="31220"/>
    <lineage>
        <taxon>Eukaryota</taxon>
        <taxon>Metazoa</taxon>
        <taxon>Spiralia</taxon>
        <taxon>Lophotrochozoa</taxon>
        <taxon>Mollusca</taxon>
        <taxon>Gastropoda</taxon>
        <taxon>Caenogastropoda</taxon>
        <taxon>Littorinimorpha</taxon>
        <taxon>Littorinoidea</taxon>
        <taxon>Littorinidae</taxon>
        <taxon>Littorina</taxon>
    </lineage>
</organism>
<feature type="transmembrane region" description="Helical" evidence="2">
    <location>
        <begin position="354"/>
        <end position="376"/>
    </location>
</feature>